<evidence type="ECO:0000256" key="1">
    <source>
        <dbReference type="ARBA" id="ARBA00004370"/>
    </source>
</evidence>
<dbReference type="InterPro" id="IPR017452">
    <property type="entry name" value="GPCR_Rhodpsn_7TM"/>
</dbReference>
<feature type="transmembrane region" description="Helical" evidence="5">
    <location>
        <begin position="47"/>
        <end position="66"/>
    </location>
</feature>
<dbReference type="GO" id="GO:0016020">
    <property type="term" value="C:membrane"/>
    <property type="evidence" value="ECO:0007669"/>
    <property type="project" value="UniProtKB-SubCell"/>
</dbReference>
<dbReference type="PANTHER" id="PTHR46641">
    <property type="entry name" value="FMRFAMIDE RECEPTOR-RELATED"/>
    <property type="match status" value="1"/>
</dbReference>
<evidence type="ECO:0000259" key="6">
    <source>
        <dbReference type="PROSITE" id="PS50262"/>
    </source>
</evidence>
<evidence type="ECO:0000256" key="3">
    <source>
        <dbReference type="ARBA" id="ARBA00022989"/>
    </source>
</evidence>
<proteinExistence type="predicted"/>
<evidence type="ECO:0000313" key="8">
    <source>
        <dbReference type="WBParaSite" id="PSAMB.scaffold1404size31934.g12899.t1"/>
    </source>
</evidence>
<accession>A0A914UZZ4</accession>
<dbReference type="PANTHER" id="PTHR46641:SF8">
    <property type="entry name" value="G-PROTEIN COUPLED RECEPTORS FAMILY 1 PROFILE DOMAIN-CONTAINING PROTEIN"/>
    <property type="match status" value="1"/>
</dbReference>
<sequence length="408" mass="46739">MALLSRFAANSSNWSSWSEPAAKECSAPQQISFCDDQPLHHLLMGKVFWLMLLLCLLGNCMNLIIYHTQQMRRFMAIQMLSAKAHMNTLYMLCLLPHALRASFDWAQSGTIDALFWYSWPYQIYLVNVFGCCAMWLTVLMTIERYLSVVFPIESKIWCNQSNLHKAYWVIGLSALALQLIYPLNRVIRPLDCRNGYVVFQIVTRPGMAFAMYEKLYTWLNLLLVIVIPLMLLVYMSAAIAWHLLVLGSANQHHFTMQKRCVTRITLVSTVLQLICETPAVPIFVLAALYDSSVVHNPTICVWHTAVYFMAFSNASLSFFVYLIFSERFRILVSSKLLSGFKTVRKRSCKGLKRQVVNVENDCYKEPLTGTEFTSLRIDRCQRAIHSSDSKLAAIDMRPSFSSETPLTL</sequence>
<name>A0A914UZZ4_9BILA</name>
<feature type="transmembrane region" description="Helical" evidence="5">
    <location>
        <begin position="123"/>
        <end position="142"/>
    </location>
</feature>
<feature type="domain" description="G-protein coupled receptors family 1 profile" evidence="6">
    <location>
        <begin position="58"/>
        <end position="321"/>
    </location>
</feature>
<keyword evidence="7" id="KW-1185">Reference proteome</keyword>
<protein>
    <submittedName>
        <fullName evidence="8">G-protein coupled receptors family 1 profile domain-containing protein</fullName>
    </submittedName>
</protein>
<dbReference type="Gene3D" id="1.20.1070.10">
    <property type="entry name" value="Rhodopsin 7-helix transmembrane proteins"/>
    <property type="match status" value="1"/>
</dbReference>
<dbReference type="AlphaFoldDB" id="A0A914UZZ4"/>
<comment type="subcellular location">
    <subcellularLocation>
        <location evidence="1">Membrane</location>
    </subcellularLocation>
</comment>
<evidence type="ECO:0000256" key="4">
    <source>
        <dbReference type="ARBA" id="ARBA00023136"/>
    </source>
</evidence>
<dbReference type="CDD" id="cd14978">
    <property type="entry name" value="7tmA_FMRFamide_R-like"/>
    <property type="match status" value="1"/>
</dbReference>
<organism evidence="7 8">
    <name type="scientific">Plectus sambesii</name>
    <dbReference type="NCBI Taxonomy" id="2011161"/>
    <lineage>
        <taxon>Eukaryota</taxon>
        <taxon>Metazoa</taxon>
        <taxon>Ecdysozoa</taxon>
        <taxon>Nematoda</taxon>
        <taxon>Chromadorea</taxon>
        <taxon>Plectida</taxon>
        <taxon>Plectina</taxon>
        <taxon>Plectoidea</taxon>
        <taxon>Plectidae</taxon>
        <taxon>Plectus</taxon>
    </lineage>
</organism>
<evidence type="ECO:0000256" key="2">
    <source>
        <dbReference type="ARBA" id="ARBA00022692"/>
    </source>
</evidence>
<feature type="transmembrane region" description="Helical" evidence="5">
    <location>
        <begin position="264"/>
        <end position="289"/>
    </location>
</feature>
<evidence type="ECO:0000313" key="7">
    <source>
        <dbReference type="Proteomes" id="UP000887566"/>
    </source>
</evidence>
<reference evidence="8" key="1">
    <citation type="submission" date="2022-11" db="UniProtKB">
        <authorList>
            <consortium name="WormBaseParasite"/>
        </authorList>
    </citation>
    <scope>IDENTIFICATION</scope>
</reference>
<dbReference type="Proteomes" id="UP000887566">
    <property type="component" value="Unplaced"/>
</dbReference>
<keyword evidence="3 5" id="KW-1133">Transmembrane helix</keyword>
<dbReference type="InterPro" id="IPR052954">
    <property type="entry name" value="GPCR-Ligand_Int"/>
</dbReference>
<dbReference type="GO" id="GO:0004930">
    <property type="term" value="F:G protein-coupled receptor activity"/>
    <property type="evidence" value="ECO:0007669"/>
    <property type="project" value="InterPro"/>
</dbReference>
<dbReference type="SUPFAM" id="SSF81321">
    <property type="entry name" value="Family A G protein-coupled receptor-like"/>
    <property type="match status" value="1"/>
</dbReference>
<dbReference type="InterPro" id="IPR000276">
    <property type="entry name" value="GPCR_Rhodpsn"/>
</dbReference>
<feature type="transmembrane region" description="Helical" evidence="5">
    <location>
        <begin position="163"/>
        <end position="181"/>
    </location>
</feature>
<feature type="transmembrane region" description="Helical" evidence="5">
    <location>
        <begin position="301"/>
        <end position="324"/>
    </location>
</feature>
<keyword evidence="4 5" id="KW-0472">Membrane</keyword>
<dbReference type="PRINTS" id="PR00237">
    <property type="entry name" value="GPCRRHODOPSN"/>
</dbReference>
<dbReference type="PROSITE" id="PS50262">
    <property type="entry name" value="G_PROTEIN_RECEP_F1_2"/>
    <property type="match status" value="1"/>
</dbReference>
<dbReference type="WBParaSite" id="PSAMB.scaffold1404size31934.g12899.t1">
    <property type="protein sequence ID" value="PSAMB.scaffold1404size31934.g12899.t1"/>
    <property type="gene ID" value="PSAMB.scaffold1404size31934.g12899"/>
</dbReference>
<evidence type="ECO:0000256" key="5">
    <source>
        <dbReference type="SAM" id="Phobius"/>
    </source>
</evidence>
<feature type="transmembrane region" description="Helical" evidence="5">
    <location>
        <begin position="215"/>
        <end position="244"/>
    </location>
</feature>
<keyword evidence="2 5" id="KW-0812">Transmembrane</keyword>